<accession>A0AAD1IUJ2</accession>
<protein>
    <submittedName>
        <fullName evidence="2">Uncharacterized protein</fullName>
    </submittedName>
</protein>
<dbReference type="AlphaFoldDB" id="A0AAD1IUJ2"/>
<gene>
    <name evidence="2" type="ORF">MMON_17340</name>
</gene>
<dbReference type="Proteomes" id="UP000466039">
    <property type="component" value="Chromosome"/>
</dbReference>
<reference evidence="2 3" key="1">
    <citation type="journal article" date="2019" name="Emerg. Microbes Infect.">
        <title>Comprehensive subspecies identification of 175 nontuberculous mycobacteria species based on 7547 genomic profiles.</title>
        <authorList>
            <person name="Matsumoto Y."/>
            <person name="Kinjo T."/>
            <person name="Motooka D."/>
            <person name="Nabeya D."/>
            <person name="Jung N."/>
            <person name="Uechi K."/>
            <person name="Horii T."/>
            <person name="Iida T."/>
            <person name="Fujita J."/>
            <person name="Nakamura S."/>
        </authorList>
    </citation>
    <scope>NUCLEOTIDE SEQUENCE [LARGE SCALE GENOMIC DNA]</scope>
    <source>
        <strain evidence="2 3">JCM 15658</strain>
    </source>
</reference>
<evidence type="ECO:0000313" key="2">
    <source>
        <dbReference type="EMBL" id="BBZ60433.1"/>
    </source>
</evidence>
<evidence type="ECO:0000313" key="3">
    <source>
        <dbReference type="Proteomes" id="UP000466039"/>
    </source>
</evidence>
<keyword evidence="3" id="KW-1185">Reference proteome</keyword>
<feature type="region of interest" description="Disordered" evidence="1">
    <location>
        <begin position="111"/>
        <end position="139"/>
    </location>
</feature>
<organism evidence="2 3">
    <name type="scientific">Mycolicibacterium monacense</name>
    <name type="common">Mycobacterium monacense</name>
    <dbReference type="NCBI Taxonomy" id="85693"/>
    <lineage>
        <taxon>Bacteria</taxon>
        <taxon>Bacillati</taxon>
        <taxon>Actinomycetota</taxon>
        <taxon>Actinomycetes</taxon>
        <taxon>Mycobacteriales</taxon>
        <taxon>Mycobacteriaceae</taxon>
        <taxon>Mycolicibacterium</taxon>
    </lineage>
</organism>
<evidence type="ECO:0000256" key="1">
    <source>
        <dbReference type="SAM" id="MobiDB-lite"/>
    </source>
</evidence>
<proteinExistence type="predicted"/>
<dbReference type="EMBL" id="AP022617">
    <property type="protein sequence ID" value="BBZ60433.1"/>
    <property type="molecule type" value="Genomic_DNA"/>
</dbReference>
<name>A0AAD1IUJ2_MYCMB</name>
<sequence length="139" mass="14510">MRHPAIAVHRCQIPAQIDGTNGMGIGTQAPTLKYGVISPFHAGGGGGGGGAGGGGRPTQVLDGASYTVPNPHSVALPTAGEIRATEANGAIAANPMTAHRRTLPFMWAPFGSHRARPVNDRTSDTSPNRYQRGRYRTTR</sequence>